<reference evidence="4" key="5">
    <citation type="submission" date="2015-04" db="UniProtKB">
        <authorList>
            <consortium name="EnsemblPlants"/>
        </authorList>
    </citation>
    <scope>IDENTIFICATION</scope>
    <source>
        <strain evidence="4">cv. Jemalong A17</strain>
    </source>
</reference>
<dbReference type="Gramene" id="rna43924">
    <property type="protein sequence ID" value="RHN49129.1"/>
    <property type="gene ID" value="gene43924"/>
</dbReference>
<reference evidence="1" key="2">
    <citation type="submission" date="2007-03" db="EMBL/GenBank/DDBJ databases">
        <authorList>
            <consortium name="The International Medicago Genome Annotation Group"/>
        </authorList>
    </citation>
    <scope>NUCLEOTIDE SEQUENCE</scope>
</reference>
<organism evidence="1">
    <name type="scientific">Medicago truncatula</name>
    <name type="common">Barrel medic</name>
    <name type="synonym">Medicago tribuloides</name>
    <dbReference type="NCBI Taxonomy" id="3880"/>
    <lineage>
        <taxon>Eukaryota</taxon>
        <taxon>Viridiplantae</taxon>
        <taxon>Streptophyta</taxon>
        <taxon>Embryophyta</taxon>
        <taxon>Tracheophyta</taxon>
        <taxon>Spermatophyta</taxon>
        <taxon>Magnoliopsida</taxon>
        <taxon>eudicotyledons</taxon>
        <taxon>Gunneridae</taxon>
        <taxon>Pentapetalae</taxon>
        <taxon>rosids</taxon>
        <taxon>fabids</taxon>
        <taxon>Fabales</taxon>
        <taxon>Fabaceae</taxon>
        <taxon>Papilionoideae</taxon>
        <taxon>50 kb inversion clade</taxon>
        <taxon>NPAAA clade</taxon>
        <taxon>Hologalegina</taxon>
        <taxon>IRL clade</taxon>
        <taxon>Trifolieae</taxon>
        <taxon>Medicago</taxon>
    </lineage>
</organism>
<name>Q2HUZ1_MEDTR</name>
<evidence type="ECO:0000313" key="4">
    <source>
        <dbReference type="EnsemblPlants" id="AES82334"/>
    </source>
</evidence>
<dbReference type="HOGENOM" id="CLU_134720_0_0_1"/>
<reference evidence="2 5" key="3">
    <citation type="journal article" date="2011" name="Nature">
        <title>The Medicago genome provides insight into the evolution of rhizobial symbioses.</title>
        <authorList>
            <person name="Young N.D."/>
            <person name="Debelle F."/>
            <person name="Oldroyd G.E."/>
            <person name="Geurts R."/>
            <person name="Cannon S.B."/>
            <person name="Udvardi M.K."/>
            <person name="Benedito V.A."/>
            <person name="Mayer K.F."/>
            <person name="Gouzy J."/>
            <person name="Schoof H."/>
            <person name="Van de Peer Y."/>
            <person name="Proost S."/>
            <person name="Cook D.R."/>
            <person name="Meyers B.C."/>
            <person name="Spannagl M."/>
            <person name="Cheung F."/>
            <person name="De Mita S."/>
            <person name="Krishnakumar V."/>
            <person name="Gundlach H."/>
            <person name="Zhou S."/>
            <person name="Mudge J."/>
            <person name="Bharti A.K."/>
            <person name="Murray J.D."/>
            <person name="Naoumkina M.A."/>
            <person name="Rosen B."/>
            <person name="Silverstein K.A."/>
            <person name="Tang H."/>
            <person name="Rombauts S."/>
            <person name="Zhao P.X."/>
            <person name="Zhou P."/>
            <person name="Barbe V."/>
            <person name="Bardou P."/>
            <person name="Bechner M."/>
            <person name="Bellec A."/>
            <person name="Berger A."/>
            <person name="Berges H."/>
            <person name="Bidwell S."/>
            <person name="Bisseling T."/>
            <person name="Choisne N."/>
            <person name="Couloux A."/>
            <person name="Denny R."/>
            <person name="Deshpande S."/>
            <person name="Dai X."/>
            <person name="Doyle J.J."/>
            <person name="Dudez A.M."/>
            <person name="Farmer A.D."/>
            <person name="Fouteau S."/>
            <person name="Franken C."/>
            <person name="Gibelin C."/>
            <person name="Gish J."/>
            <person name="Goldstein S."/>
            <person name="Gonzalez A.J."/>
            <person name="Green P.J."/>
            <person name="Hallab A."/>
            <person name="Hartog M."/>
            <person name="Hua A."/>
            <person name="Humphray S.J."/>
            <person name="Jeong D.H."/>
            <person name="Jing Y."/>
            <person name="Jocker A."/>
            <person name="Kenton S.M."/>
            <person name="Kim D.J."/>
            <person name="Klee K."/>
            <person name="Lai H."/>
            <person name="Lang C."/>
            <person name="Lin S."/>
            <person name="Macmil S.L."/>
            <person name="Magdelenat G."/>
            <person name="Matthews L."/>
            <person name="McCorrison J."/>
            <person name="Monaghan E.L."/>
            <person name="Mun J.H."/>
            <person name="Najar F.Z."/>
            <person name="Nicholson C."/>
            <person name="Noirot C."/>
            <person name="O'Bleness M."/>
            <person name="Paule C.R."/>
            <person name="Poulain J."/>
            <person name="Prion F."/>
            <person name="Qin B."/>
            <person name="Qu C."/>
            <person name="Retzel E.F."/>
            <person name="Riddle C."/>
            <person name="Sallet E."/>
            <person name="Samain S."/>
            <person name="Samson N."/>
            <person name="Sanders I."/>
            <person name="Saurat O."/>
            <person name="Scarpelli C."/>
            <person name="Schiex T."/>
            <person name="Segurens B."/>
            <person name="Severin A.J."/>
            <person name="Sherrier D.J."/>
            <person name="Shi R."/>
            <person name="Sims S."/>
            <person name="Singer S.R."/>
            <person name="Sinharoy S."/>
            <person name="Sterck L."/>
            <person name="Viollet A."/>
            <person name="Wang B.B."/>
            <person name="Wang K."/>
            <person name="Wang M."/>
            <person name="Wang X."/>
            <person name="Warfsmann J."/>
            <person name="Weissenbach J."/>
            <person name="White D.D."/>
            <person name="White J.D."/>
            <person name="Wiley G.B."/>
            <person name="Wincker P."/>
            <person name="Xing Y."/>
            <person name="Yang L."/>
            <person name="Yao Z."/>
            <person name="Ying F."/>
            <person name="Zhai J."/>
            <person name="Zhou L."/>
            <person name="Zuber A."/>
            <person name="Denarie J."/>
            <person name="Dixon R.A."/>
            <person name="May G.D."/>
            <person name="Schwartz D.C."/>
            <person name="Rogers J."/>
            <person name="Quetier F."/>
            <person name="Town C.D."/>
            <person name="Roe B.A."/>
        </authorList>
    </citation>
    <scope>NUCLEOTIDE SEQUENCE [LARGE SCALE GENOMIC DNA]</scope>
    <source>
        <strain evidence="2">A17</strain>
        <strain evidence="4 5">cv. Jemalong A17</strain>
    </source>
</reference>
<dbReference type="PANTHER" id="PTHR35123">
    <property type="entry name" value="OS07G0633900 PROTEIN-RELATED"/>
    <property type="match status" value="1"/>
</dbReference>
<protein>
    <submittedName>
        <fullName evidence="1 4">Uncharacterized protein</fullName>
    </submittedName>
</protein>
<evidence type="ECO:0000313" key="5">
    <source>
        <dbReference type="Proteomes" id="UP000002051"/>
    </source>
</evidence>
<proteinExistence type="predicted"/>
<gene>
    <name evidence="2" type="ordered locus">MTR_7g111200</name>
    <name evidence="1" type="ORF">MtrDRAFT_AC149038g21v2</name>
    <name evidence="3" type="ORF">MtrunA17_Chr7g0271181</name>
</gene>
<dbReference type="Proteomes" id="UP000002051">
    <property type="component" value="Unassembled WGS sequence"/>
</dbReference>
<keyword evidence="5" id="KW-1185">Reference proteome</keyword>
<reference evidence="3" key="7">
    <citation type="journal article" date="2018" name="Nat. Plants">
        <title>Whole-genome landscape of Medicago truncatula symbiotic genes.</title>
        <authorList>
            <person name="Pecrix Y."/>
            <person name="Gamas P."/>
            <person name="Carrere S."/>
        </authorList>
    </citation>
    <scope>NUCLEOTIDE SEQUENCE</scope>
    <source>
        <tissue evidence="3">Leaves</tissue>
    </source>
</reference>
<dbReference type="PaxDb" id="3880-AES82334"/>
<dbReference type="PANTHER" id="PTHR35123:SF3">
    <property type="entry name" value="TRANSMEMBRANE PROTEIN"/>
    <property type="match status" value="1"/>
</dbReference>
<evidence type="ECO:0000313" key="6">
    <source>
        <dbReference type="Proteomes" id="UP000265566"/>
    </source>
</evidence>
<dbReference type="OMA" id="YLATKRM"/>
<dbReference type="EnsemblPlants" id="AES82334">
    <property type="protein sequence ID" value="AES82334"/>
    <property type="gene ID" value="MTR_7g111200"/>
</dbReference>
<sequence>MLQMSLQYLATKRMRFGYEKLTSKRMMRVGKRCIWVKSLNGKLRGLRLSRSRKFFSTMLYSTRIVRIYNDIVNKIMNMENSYPVIVLPTQWGLPVLSHPSVVCRRSVMVPPNRKVTFY</sequence>
<evidence type="ECO:0000313" key="1">
    <source>
        <dbReference type="EMBL" id="ABD32858.1"/>
    </source>
</evidence>
<accession>Q2HUZ1</accession>
<dbReference type="Proteomes" id="UP000265566">
    <property type="component" value="Chromosome 7"/>
</dbReference>
<dbReference type="eggNOG" id="ENOG502S5P8">
    <property type="taxonomic scope" value="Eukaryota"/>
</dbReference>
<evidence type="ECO:0000313" key="2">
    <source>
        <dbReference type="EMBL" id="AES82334.1"/>
    </source>
</evidence>
<dbReference type="EMBL" id="AC149038">
    <property type="protein sequence ID" value="ABD32858.1"/>
    <property type="molecule type" value="Genomic_DNA"/>
</dbReference>
<reference evidence="1" key="1">
    <citation type="submission" date="2004-12" db="EMBL/GenBank/DDBJ databases">
        <authorList>
            <person name="Town C.D."/>
        </authorList>
    </citation>
    <scope>NUCLEOTIDE SEQUENCE</scope>
</reference>
<dbReference type="EMBL" id="PSQE01000007">
    <property type="protein sequence ID" value="RHN49129.1"/>
    <property type="molecule type" value="Genomic_DNA"/>
</dbReference>
<dbReference type="AlphaFoldDB" id="Q2HUZ1"/>
<reference evidence="6" key="6">
    <citation type="journal article" date="2018" name="Nat. Plants">
        <title>Whole-genome landscape of Medicago truncatula symbiotic genes.</title>
        <authorList>
            <person name="Pecrix Y."/>
            <person name="Staton S.E."/>
            <person name="Sallet E."/>
            <person name="Lelandais-Briere C."/>
            <person name="Moreau S."/>
            <person name="Carrere S."/>
            <person name="Blein T."/>
            <person name="Jardinaud M.F."/>
            <person name="Latrasse D."/>
            <person name="Zouine M."/>
            <person name="Zahm M."/>
            <person name="Kreplak J."/>
            <person name="Mayjonade B."/>
            <person name="Satge C."/>
            <person name="Perez M."/>
            <person name="Cauet S."/>
            <person name="Marande W."/>
            <person name="Chantry-Darmon C."/>
            <person name="Lopez-Roques C."/>
            <person name="Bouchez O."/>
            <person name="Berard A."/>
            <person name="Debelle F."/>
            <person name="Munos S."/>
            <person name="Bendahmane A."/>
            <person name="Berges H."/>
            <person name="Niebel A."/>
            <person name="Buitink J."/>
            <person name="Frugier F."/>
            <person name="Benhamed M."/>
            <person name="Crespi M."/>
            <person name="Gouzy J."/>
            <person name="Gamas P."/>
        </authorList>
    </citation>
    <scope>NUCLEOTIDE SEQUENCE [LARGE SCALE GENOMIC DNA]</scope>
    <source>
        <strain evidence="6">cv. Jemalong A17</strain>
    </source>
</reference>
<evidence type="ECO:0000313" key="3">
    <source>
        <dbReference type="EMBL" id="RHN49129.1"/>
    </source>
</evidence>
<reference evidence="2 5" key="4">
    <citation type="journal article" date="2014" name="BMC Genomics">
        <title>An improved genome release (version Mt4.0) for the model legume Medicago truncatula.</title>
        <authorList>
            <person name="Tang H."/>
            <person name="Krishnakumar V."/>
            <person name="Bidwell S."/>
            <person name="Rosen B."/>
            <person name="Chan A."/>
            <person name="Zhou S."/>
            <person name="Gentzbittel L."/>
            <person name="Childs K.L."/>
            <person name="Yandell M."/>
            <person name="Gundlach H."/>
            <person name="Mayer K.F."/>
            <person name="Schwartz D.C."/>
            <person name="Town C.D."/>
        </authorList>
    </citation>
    <scope>GENOME REANNOTATION</scope>
    <source>
        <strain evidence="4 5">cv. Jemalong A17</strain>
    </source>
</reference>
<dbReference type="EMBL" id="CM001223">
    <property type="protein sequence ID" value="AES82334.1"/>
    <property type="molecule type" value="Genomic_DNA"/>
</dbReference>